<evidence type="ECO:0000313" key="4">
    <source>
        <dbReference type="Proteomes" id="UP000194020"/>
    </source>
</evidence>
<evidence type="ECO:0000313" key="5">
    <source>
        <dbReference type="Proteomes" id="UP000194040"/>
    </source>
</evidence>
<gene>
    <name evidence="2" type="ORF">AU511_09170</name>
    <name evidence="3" type="ORF">AU512_05420</name>
</gene>
<dbReference type="InterPro" id="IPR019698">
    <property type="entry name" value="DUF2583"/>
</dbReference>
<dbReference type="NCBIfam" id="NF007968">
    <property type="entry name" value="PRK10692.1"/>
    <property type="match status" value="1"/>
</dbReference>
<dbReference type="Proteomes" id="UP000194040">
    <property type="component" value="Unassembled WGS sequence"/>
</dbReference>
<sequence length="90" mass="10171">MKRKHAVMTGNLLMSVGLVLMVASVGYAIVSQLPGWHLPGSGRYLDLMGIFSGAIVWLIGARLGGRDTISDRYWWVKHFDKRCRRTERLP</sequence>
<accession>A0A1X3RV03</accession>
<dbReference type="RefSeq" id="WP_094100497.1">
    <property type="nucleotide sequence ID" value="NZ_LUTP01000019.1"/>
</dbReference>
<feature type="transmembrane region" description="Helical" evidence="1">
    <location>
        <begin position="44"/>
        <end position="63"/>
    </location>
</feature>
<protein>
    <recommendedName>
        <fullName evidence="6">DUF2583 domain-containing protein</fullName>
    </recommendedName>
</protein>
<evidence type="ECO:0000313" key="3">
    <source>
        <dbReference type="EMBL" id="OSN10960.1"/>
    </source>
</evidence>
<name>A0A1X3RV03_9GAMM</name>
<evidence type="ECO:0000256" key="1">
    <source>
        <dbReference type="SAM" id="Phobius"/>
    </source>
</evidence>
<keyword evidence="1" id="KW-1133">Transmembrane helix</keyword>
<dbReference type="EMBL" id="LUTQ01000011">
    <property type="protein sequence ID" value="OSN10960.1"/>
    <property type="molecule type" value="Genomic_DNA"/>
</dbReference>
<dbReference type="OrthoDB" id="6494670at2"/>
<comment type="caution">
    <text evidence="2">The sequence shown here is derived from an EMBL/GenBank/DDBJ whole genome shotgun (WGS) entry which is preliminary data.</text>
</comment>
<evidence type="ECO:0000313" key="2">
    <source>
        <dbReference type="EMBL" id="OSN05727.1"/>
    </source>
</evidence>
<organism evidence="2 4">
    <name type="scientific">Lonsdalea iberica</name>
    <dbReference type="NCBI Taxonomy" id="1082703"/>
    <lineage>
        <taxon>Bacteria</taxon>
        <taxon>Pseudomonadati</taxon>
        <taxon>Pseudomonadota</taxon>
        <taxon>Gammaproteobacteria</taxon>
        <taxon>Enterobacterales</taxon>
        <taxon>Pectobacteriaceae</taxon>
        <taxon>Lonsdalea</taxon>
    </lineage>
</organism>
<keyword evidence="5" id="KW-1185">Reference proteome</keyword>
<dbReference type="Proteomes" id="UP000194020">
    <property type="component" value="Unassembled WGS sequence"/>
</dbReference>
<keyword evidence="1" id="KW-0812">Transmembrane</keyword>
<reference evidence="4 5" key="1">
    <citation type="submission" date="2016-02" db="EMBL/GenBank/DDBJ databases">
        <title>Species-wide whole genome sequencing reveals diversity, host range in Lonsdalea quercina.</title>
        <authorList>
            <person name="Li Y."/>
        </authorList>
    </citation>
    <scope>NUCLEOTIDE SEQUENCE [LARGE SCALE GENOMIC DNA]</scope>
    <source>
        <strain evidence="2 4">LMG 26264</strain>
        <strain evidence="3 5">LMG 26265</strain>
    </source>
</reference>
<dbReference type="EMBL" id="LUTP01000019">
    <property type="protein sequence ID" value="OSN05727.1"/>
    <property type="molecule type" value="Genomic_DNA"/>
</dbReference>
<dbReference type="Pfam" id="PF10762">
    <property type="entry name" value="DUF2583"/>
    <property type="match status" value="1"/>
</dbReference>
<dbReference type="AlphaFoldDB" id="A0A1X3RV03"/>
<keyword evidence="1" id="KW-0472">Membrane</keyword>
<proteinExistence type="predicted"/>
<evidence type="ECO:0008006" key="6">
    <source>
        <dbReference type="Google" id="ProtNLM"/>
    </source>
</evidence>